<dbReference type="EMBL" id="JAQQAF010000040">
    <property type="protein sequence ID" value="KAJ8455528.1"/>
    <property type="molecule type" value="Genomic_DNA"/>
</dbReference>
<comment type="caution">
    <text evidence="1">The sequence shown here is derived from an EMBL/GenBank/DDBJ whole genome shotgun (WGS) entry which is preliminary data.</text>
</comment>
<sequence>MQGNDGSRARCAPRKRVLRQHRRRKCDELARSSEDRVQGIPFPFFSYLSFWKLSGSLPCLLREEAKVQKRM</sequence>
<protein>
    <submittedName>
        <fullName evidence="1">Uncharacterized protein</fullName>
    </submittedName>
</protein>
<gene>
    <name evidence="1" type="ORF">OPV22_035115</name>
</gene>
<evidence type="ECO:0000313" key="1">
    <source>
        <dbReference type="EMBL" id="KAJ8455528.1"/>
    </source>
</evidence>
<name>A0AAX5KDN0_ENSVE</name>
<proteinExistence type="predicted"/>
<keyword evidence="2" id="KW-1185">Reference proteome</keyword>
<organism evidence="1 2">
    <name type="scientific">Ensete ventricosum</name>
    <name type="common">Abyssinian banana</name>
    <name type="synonym">Musa ensete</name>
    <dbReference type="NCBI Taxonomy" id="4639"/>
    <lineage>
        <taxon>Eukaryota</taxon>
        <taxon>Viridiplantae</taxon>
        <taxon>Streptophyta</taxon>
        <taxon>Embryophyta</taxon>
        <taxon>Tracheophyta</taxon>
        <taxon>Spermatophyta</taxon>
        <taxon>Magnoliopsida</taxon>
        <taxon>Liliopsida</taxon>
        <taxon>Zingiberales</taxon>
        <taxon>Musaceae</taxon>
        <taxon>Ensete</taxon>
    </lineage>
</organism>
<dbReference type="AlphaFoldDB" id="A0AAX5KDN0"/>
<reference evidence="1 2" key="1">
    <citation type="submission" date="2022-12" db="EMBL/GenBank/DDBJ databases">
        <title>Chromosome-scale assembly of the Ensete ventricosum genome.</title>
        <authorList>
            <person name="Dussert Y."/>
            <person name="Stocks J."/>
            <person name="Wendawek A."/>
            <person name="Woldeyes F."/>
            <person name="Nichols R.A."/>
            <person name="Borrell J.S."/>
        </authorList>
    </citation>
    <scope>NUCLEOTIDE SEQUENCE [LARGE SCALE GENOMIC DNA]</scope>
    <source>
        <strain evidence="2">cv. Maze</strain>
        <tissue evidence="1">Seeds</tissue>
    </source>
</reference>
<dbReference type="Proteomes" id="UP001222027">
    <property type="component" value="Unassembled WGS sequence"/>
</dbReference>
<accession>A0AAX5KDN0</accession>
<evidence type="ECO:0000313" key="2">
    <source>
        <dbReference type="Proteomes" id="UP001222027"/>
    </source>
</evidence>